<evidence type="ECO:0000313" key="3">
    <source>
        <dbReference type="Proteomes" id="UP000235145"/>
    </source>
</evidence>
<dbReference type="EMBL" id="NBSK02000003">
    <property type="protein sequence ID" value="KAJ0215962.1"/>
    <property type="molecule type" value="Genomic_DNA"/>
</dbReference>
<name>A0A9R1VXU8_LACSA</name>
<organism evidence="2 3">
    <name type="scientific">Lactuca sativa</name>
    <name type="common">Garden lettuce</name>
    <dbReference type="NCBI Taxonomy" id="4236"/>
    <lineage>
        <taxon>Eukaryota</taxon>
        <taxon>Viridiplantae</taxon>
        <taxon>Streptophyta</taxon>
        <taxon>Embryophyta</taxon>
        <taxon>Tracheophyta</taxon>
        <taxon>Spermatophyta</taxon>
        <taxon>Magnoliopsida</taxon>
        <taxon>eudicotyledons</taxon>
        <taxon>Gunneridae</taxon>
        <taxon>Pentapetalae</taxon>
        <taxon>asterids</taxon>
        <taxon>campanulids</taxon>
        <taxon>Asterales</taxon>
        <taxon>Asteraceae</taxon>
        <taxon>Cichorioideae</taxon>
        <taxon>Cichorieae</taxon>
        <taxon>Lactucinae</taxon>
        <taxon>Lactuca</taxon>
    </lineage>
</organism>
<dbReference type="Proteomes" id="UP000235145">
    <property type="component" value="Unassembled WGS sequence"/>
</dbReference>
<keyword evidence="1" id="KW-0175">Coiled coil</keyword>
<proteinExistence type="predicted"/>
<keyword evidence="3" id="KW-1185">Reference proteome</keyword>
<dbReference type="AlphaFoldDB" id="A0A9R1VXU8"/>
<feature type="coiled-coil region" evidence="1">
    <location>
        <begin position="140"/>
        <end position="171"/>
    </location>
</feature>
<protein>
    <submittedName>
        <fullName evidence="2">Uncharacterized protein</fullName>
    </submittedName>
</protein>
<reference evidence="2 3" key="1">
    <citation type="journal article" date="2017" name="Nat. Commun.">
        <title>Genome assembly with in vitro proximity ligation data and whole-genome triplication in lettuce.</title>
        <authorList>
            <person name="Reyes-Chin-Wo S."/>
            <person name="Wang Z."/>
            <person name="Yang X."/>
            <person name="Kozik A."/>
            <person name="Arikit S."/>
            <person name="Song C."/>
            <person name="Xia L."/>
            <person name="Froenicke L."/>
            <person name="Lavelle D.O."/>
            <person name="Truco M.J."/>
            <person name="Xia R."/>
            <person name="Zhu S."/>
            <person name="Xu C."/>
            <person name="Xu H."/>
            <person name="Xu X."/>
            <person name="Cox K."/>
            <person name="Korf I."/>
            <person name="Meyers B.C."/>
            <person name="Michelmore R.W."/>
        </authorList>
    </citation>
    <scope>NUCLEOTIDE SEQUENCE [LARGE SCALE GENOMIC DNA]</scope>
    <source>
        <strain evidence="3">cv. Salinas</strain>
        <tissue evidence="2">Seedlings</tissue>
    </source>
</reference>
<evidence type="ECO:0000256" key="1">
    <source>
        <dbReference type="SAM" id="Coils"/>
    </source>
</evidence>
<comment type="caution">
    <text evidence="2">The sequence shown here is derived from an EMBL/GenBank/DDBJ whole genome shotgun (WGS) entry which is preliminary data.</text>
</comment>
<gene>
    <name evidence="2" type="ORF">LSAT_V11C300141010</name>
</gene>
<accession>A0A9R1VXU8</accession>
<sequence>MDALALKEEKCKVLAVKLQNAEQQVDDLPSERAVVRSCITDITCLLYYIIETRDSMISITSGVRYVISFGGCFETGVLFETRGRIWLYFSKERTSQSPSKPVVKKEPKGKETLFENEPFIGYDDEDEEPDEAELKRRKVRKAELNENARIVKEAEEKERAENEAHATLKSRMLLFHSASNVVCFLLKAHEAPV</sequence>
<evidence type="ECO:0000313" key="2">
    <source>
        <dbReference type="EMBL" id="KAJ0215962.1"/>
    </source>
</evidence>